<keyword evidence="2" id="KW-0808">Transferase</keyword>
<evidence type="ECO:0000313" key="3">
    <source>
        <dbReference type="Proteomes" id="UP000310541"/>
    </source>
</evidence>
<dbReference type="PANTHER" id="PTHR45036">
    <property type="entry name" value="METHYLTRANSFERASE LIKE 7B"/>
    <property type="match status" value="1"/>
</dbReference>
<dbReference type="OrthoDB" id="9772751at2"/>
<name>A0A4U1MMU7_9BACL</name>
<protein>
    <submittedName>
        <fullName evidence="2">Class I SAM-dependent methyltransferase</fullName>
    </submittedName>
</protein>
<dbReference type="GO" id="GO:0032259">
    <property type="term" value="P:methylation"/>
    <property type="evidence" value="ECO:0007669"/>
    <property type="project" value="UniProtKB-KW"/>
</dbReference>
<gene>
    <name evidence="2" type="ORF">FBF83_04710</name>
</gene>
<comment type="caution">
    <text evidence="2">The sequence shown here is derived from an EMBL/GenBank/DDBJ whole genome shotgun (WGS) entry which is preliminary data.</text>
</comment>
<keyword evidence="2" id="KW-0489">Methyltransferase</keyword>
<dbReference type="InterPro" id="IPR013216">
    <property type="entry name" value="Methyltransf_11"/>
</dbReference>
<dbReference type="EMBL" id="SWFM01000001">
    <property type="protein sequence ID" value="TKD72104.1"/>
    <property type="molecule type" value="Genomic_DNA"/>
</dbReference>
<dbReference type="GO" id="GO:0008757">
    <property type="term" value="F:S-adenosylmethionine-dependent methyltransferase activity"/>
    <property type="evidence" value="ECO:0007669"/>
    <property type="project" value="InterPro"/>
</dbReference>
<dbReference type="InterPro" id="IPR029063">
    <property type="entry name" value="SAM-dependent_MTases_sf"/>
</dbReference>
<dbReference type="CDD" id="cd02440">
    <property type="entry name" value="AdoMet_MTases"/>
    <property type="match status" value="1"/>
</dbReference>
<dbReference type="Pfam" id="PF08241">
    <property type="entry name" value="Methyltransf_11"/>
    <property type="match status" value="1"/>
</dbReference>
<dbReference type="InterPro" id="IPR052356">
    <property type="entry name" value="Thiol_S-MT"/>
</dbReference>
<accession>A0A4U1MMU7</accession>
<evidence type="ECO:0000313" key="2">
    <source>
        <dbReference type="EMBL" id="TKD72104.1"/>
    </source>
</evidence>
<dbReference type="RefSeq" id="WP_136945954.1">
    <property type="nucleotide sequence ID" value="NZ_SWFM01000001.1"/>
</dbReference>
<dbReference type="Gene3D" id="3.40.50.150">
    <property type="entry name" value="Vaccinia Virus protein VP39"/>
    <property type="match status" value="1"/>
</dbReference>
<dbReference type="Proteomes" id="UP000310541">
    <property type="component" value="Unassembled WGS sequence"/>
</dbReference>
<sequence>MNPTKQAKIFDKHAKLYEKRRNKITIDTKLRKKLLANASGNILEVSAGTGTNFPLYRNVTSLTAVDFSPEMVRYAKGAAQEVSYDCTVIQEDVEELMFQENQFDTIVSTLSMCSYPNPDFVLGQMSRWCKPGGQILLFEHGISSNKVAARLQEKLDPLLSERIGCHLDRDIIKLVNNKLKVTKVESHLMGTFHLIWATPYK</sequence>
<organism evidence="2 3">
    <name type="scientific">Guptibacillus hwajinpoensis</name>
    <dbReference type="NCBI Taxonomy" id="208199"/>
    <lineage>
        <taxon>Bacteria</taxon>
        <taxon>Bacillati</taxon>
        <taxon>Bacillota</taxon>
        <taxon>Bacilli</taxon>
        <taxon>Bacillales</taxon>
        <taxon>Guptibacillaceae</taxon>
        <taxon>Guptibacillus</taxon>
    </lineage>
</organism>
<reference evidence="2 3" key="1">
    <citation type="submission" date="2019-04" db="EMBL/GenBank/DDBJ databases">
        <title>Genome sequence of Bacillus hwajinpoensis strain Y2.</title>
        <authorList>
            <person name="Fair J.L."/>
            <person name="Maclea K.S."/>
        </authorList>
    </citation>
    <scope>NUCLEOTIDE SEQUENCE [LARGE SCALE GENOMIC DNA]</scope>
    <source>
        <strain evidence="2 3">Y2</strain>
    </source>
</reference>
<dbReference type="SUPFAM" id="SSF53335">
    <property type="entry name" value="S-adenosyl-L-methionine-dependent methyltransferases"/>
    <property type="match status" value="1"/>
</dbReference>
<dbReference type="AlphaFoldDB" id="A0A4U1MMU7"/>
<dbReference type="PANTHER" id="PTHR45036:SF1">
    <property type="entry name" value="METHYLTRANSFERASE LIKE 7A"/>
    <property type="match status" value="1"/>
</dbReference>
<feature type="domain" description="Methyltransferase type 11" evidence="1">
    <location>
        <begin position="43"/>
        <end position="136"/>
    </location>
</feature>
<evidence type="ECO:0000259" key="1">
    <source>
        <dbReference type="Pfam" id="PF08241"/>
    </source>
</evidence>
<proteinExistence type="predicted"/>